<dbReference type="RefSeq" id="WP_025363109.1">
    <property type="nucleotide sequence ID" value="NZ_CP006681.1"/>
</dbReference>
<dbReference type="Gene3D" id="3.50.30.60">
    <property type="entry name" value="LD-carboxypeptidase A C-terminal domain-like"/>
    <property type="match status" value="1"/>
</dbReference>
<dbReference type="PANTHER" id="PTHR30237">
    <property type="entry name" value="MURAMOYLTETRAPEPTIDE CARBOXYPEPTIDASE"/>
    <property type="match status" value="1"/>
</dbReference>
<dbReference type="InterPro" id="IPR027461">
    <property type="entry name" value="Carboxypeptidase_A_C_sf"/>
</dbReference>
<dbReference type="Pfam" id="PF02016">
    <property type="entry name" value="Peptidase_S66"/>
    <property type="match status" value="1"/>
</dbReference>
<evidence type="ECO:0000259" key="3">
    <source>
        <dbReference type="Pfam" id="PF02016"/>
    </source>
</evidence>
<feature type="domain" description="LD-carboxypeptidase N-terminal" evidence="3">
    <location>
        <begin position="5"/>
        <end position="116"/>
    </location>
</feature>
<dbReference type="InterPro" id="IPR029062">
    <property type="entry name" value="Class_I_gatase-like"/>
</dbReference>
<dbReference type="Pfam" id="PF17676">
    <property type="entry name" value="Peptidase_S66C"/>
    <property type="match status" value="1"/>
</dbReference>
<dbReference type="SUPFAM" id="SSF141986">
    <property type="entry name" value="LD-carboxypeptidase A C-terminal domain-like"/>
    <property type="match status" value="1"/>
</dbReference>
<dbReference type="eggNOG" id="COG1619">
    <property type="taxonomic scope" value="Bacteria"/>
</dbReference>
<keyword evidence="2" id="KW-0378">Hydrolase</keyword>
<reference evidence="5 6" key="1">
    <citation type="journal article" date="2014" name="Genome Biol. Evol.">
        <title>Molecular evolution of the substrate utilization strategies and putative virulence factors in mosquito-associated Spiroplasma species.</title>
        <authorList>
            <person name="Chang T.H."/>
            <person name="Lo W.S."/>
            <person name="Ku C."/>
            <person name="Chen L.L."/>
            <person name="Kuo C.H."/>
        </authorList>
    </citation>
    <scope>NUCLEOTIDE SEQUENCE [LARGE SCALE GENOMIC DNA]</scope>
    <source>
        <strain evidence="5">AES-1</strain>
    </source>
</reference>
<sequence length="291" mass="33720">MKLGLFHPSDFLTDNKIDFQNSIDFFIEKGFTIIKPDEKSKNHGRNVGLAFEFNKMIQRKPKLVLPTYCFENTNTLIDLIDWKLVKKSNSIFCGNSYATTILNAVVSNSNNRVFYGPNFIKQFNQEQKNEYYINLIDCINSKFSKKGQYNENNILLNDWIFEGTKKITGNLIGGEIESLIKIWNTQYMPSLTSNSILFIDGIPEDEYEVESIISFMLHNHLFKKPKAIIFAKSLMGDQKLQQLIKERLKNNYPKNIVYGIEGMFSNNIICWELNAQTTIDFEGKIITQISR</sequence>
<dbReference type="KEGG" id="scq:SCULI_v1c05320"/>
<protein>
    <recommendedName>
        <fullName evidence="7">LD-carboxypeptidase N-terminal domain-containing protein</fullName>
    </recommendedName>
</protein>
<dbReference type="GO" id="GO:0016787">
    <property type="term" value="F:hydrolase activity"/>
    <property type="evidence" value="ECO:0007669"/>
    <property type="project" value="UniProtKB-KW"/>
</dbReference>
<evidence type="ECO:0000313" key="5">
    <source>
        <dbReference type="EMBL" id="AHI52873.1"/>
    </source>
</evidence>
<feature type="domain" description="LD-carboxypeptidase C-terminal" evidence="4">
    <location>
        <begin position="168"/>
        <end position="259"/>
    </location>
</feature>
<accession>W6A6W5</accession>
<dbReference type="InterPro" id="IPR040921">
    <property type="entry name" value="Peptidase_S66C"/>
</dbReference>
<dbReference type="HOGENOM" id="CLU_986629_0_0_14"/>
<evidence type="ECO:0000256" key="2">
    <source>
        <dbReference type="ARBA" id="ARBA00022801"/>
    </source>
</evidence>
<dbReference type="SUPFAM" id="SSF52317">
    <property type="entry name" value="Class I glutamine amidotransferase-like"/>
    <property type="match status" value="1"/>
</dbReference>
<evidence type="ECO:0008006" key="7">
    <source>
        <dbReference type="Google" id="ProtNLM"/>
    </source>
</evidence>
<dbReference type="Gene3D" id="3.40.50.10740">
    <property type="entry name" value="Class I glutamine amidotransferase-like"/>
    <property type="match status" value="1"/>
</dbReference>
<dbReference type="InterPro" id="IPR003507">
    <property type="entry name" value="S66_fam"/>
</dbReference>
<dbReference type="PANTHER" id="PTHR30237:SF5">
    <property type="entry name" value="CARBOXYPEPTIDASE VC_A0337-RELATED"/>
    <property type="match status" value="1"/>
</dbReference>
<name>W6A6W5_9MOLU</name>
<evidence type="ECO:0000259" key="4">
    <source>
        <dbReference type="Pfam" id="PF17676"/>
    </source>
</evidence>
<dbReference type="OrthoDB" id="9807329at2"/>
<gene>
    <name evidence="5" type="ORF">SCULI_v1c05320</name>
</gene>
<dbReference type="EMBL" id="CP006681">
    <property type="protein sequence ID" value="AHI52873.1"/>
    <property type="molecule type" value="Genomic_DNA"/>
</dbReference>
<dbReference type="Proteomes" id="UP000019267">
    <property type="component" value="Chromosome"/>
</dbReference>
<organism evidence="5 6">
    <name type="scientific">Spiroplasma culicicola AES-1</name>
    <dbReference type="NCBI Taxonomy" id="1276246"/>
    <lineage>
        <taxon>Bacteria</taxon>
        <taxon>Bacillati</taxon>
        <taxon>Mycoplasmatota</taxon>
        <taxon>Mollicutes</taxon>
        <taxon>Entomoplasmatales</taxon>
        <taxon>Spiroplasmataceae</taxon>
        <taxon>Spiroplasma</taxon>
    </lineage>
</organism>
<dbReference type="PATRIC" id="fig|1276246.3.peg.530"/>
<dbReference type="AlphaFoldDB" id="W6A6W5"/>
<comment type="similarity">
    <text evidence="1">Belongs to the peptidase S66 family.</text>
</comment>
<evidence type="ECO:0000256" key="1">
    <source>
        <dbReference type="ARBA" id="ARBA00010233"/>
    </source>
</evidence>
<evidence type="ECO:0000313" key="6">
    <source>
        <dbReference type="Proteomes" id="UP000019267"/>
    </source>
</evidence>
<dbReference type="InterPro" id="IPR040449">
    <property type="entry name" value="Peptidase_S66_N"/>
</dbReference>
<dbReference type="InterPro" id="IPR027478">
    <property type="entry name" value="LdcA_N"/>
</dbReference>
<keyword evidence="6" id="KW-1185">Reference proteome</keyword>
<dbReference type="STRING" id="1276246.SCULI_v1c05320"/>
<proteinExistence type="inferred from homology"/>